<feature type="region of interest" description="Disordered" evidence="1">
    <location>
        <begin position="1"/>
        <end position="46"/>
    </location>
</feature>
<organism evidence="2 3">
    <name type="scientific">Scytalidium lignicola</name>
    <name type="common">Hyphomycete</name>
    <dbReference type="NCBI Taxonomy" id="5539"/>
    <lineage>
        <taxon>Eukaryota</taxon>
        <taxon>Fungi</taxon>
        <taxon>Dikarya</taxon>
        <taxon>Ascomycota</taxon>
        <taxon>Pezizomycotina</taxon>
        <taxon>Leotiomycetes</taxon>
        <taxon>Leotiomycetes incertae sedis</taxon>
        <taxon>Scytalidium</taxon>
    </lineage>
</organism>
<dbReference type="Proteomes" id="UP000258309">
    <property type="component" value="Unassembled WGS sequence"/>
</dbReference>
<dbReference type="AlphaFoldDB" id="A0A3E2HEF4"/>
<reference evidence="2 3" key="1">
    <citation type="submission" date="2018-05" db="EMBL/GenBank/DDBJ databases">
        <title>Draft genome sequence of Scytalidium lignicola DSM 105466, a ubiquitous saprotrophic fungus.</title>
        <authorList>
            <person name="Buettner E."/>
            <person name="Gebauer A.M."/>
            <person name="Hofrichter M."/>
            <person name="Liers C."/>
            <person name="Kellner H."/>
        </authorList>
    </citation>
    <scope>NUCLEOTIDE SEQUENCE [LARGE SCALE GENOMIC DNA]</scope>
    <source>
        <strain evidence="2 3">DSM 105466</strain>
    </source>
</reference>
<name>A0A3E2HEF4_SCYLI</name>
<evidence type="ECO:0000313" key="3">
    <source>
        <dbReference type="Proteomes" id="UP000258309"/>
    </source>
</evidence>
<protein>
    <submittedName>
        <fullName evidence="2">Uncharacterized protein</fullName>
    </submittedName>
</protein>
<comment type="caution">
    <text evidence="2">The sequence shown here is derived from an EMBL/GenBank/DDBJ whole genome shotgun (WGS) entry which is preliminary data.</text>
</comment>
<feature type="non-terminal residue" evidence="2">
    <location>
        <position position="77"/>
    </location>
</feature>
<feature type="compositionally biased region" description="Basic and acidic residues" evidence="1">
    <location>
        <begin position="20"/>
        <end position="31"/>
    </location>
</feature>
<sequence>MIPNNASRRRGSELPVIRAKGTDVDGGEMQRHSASGLDPATNGSASASGMVSWLVQAMDWCVANLIKSGRTIQVVKR</sequence>
<keyword evidence="3" id="KW-1185">Reference proteome</keyword>
<gene>
    <name evidence="2" type="ORF">B7463_g4835</name>
</gene>
<accession>A0A3E2HEF4</accession>
<proteinExistence type="predicted"/>
<feature type="non-terminal residue" evidence="2">
    <location>
        <position position="1"/>
    </location>
</feature>
<dbReference type="EMBL" id="NCSJ02000074">
    <property type="protein sequence ID" value="RFU31542.1"/>
    <property type="molecule type" value="Genomic_DNA"/>
</dbReference>
<evidence type="ECO:0000256" key="1">
    <source>
        <dbReference type="SAM" id="MobiDB-lite"/>
    </source>
</evidence>
<evidence type="ECO:0000313" key="2">
    <source>
        <dbReference type="EMBL" id="RFU31542.1"/>
    </source>
</evidence>